<dbReference type="InterPro" id="IPR007324">
    <property type="entry name" value="Sugar-bd_dom_put"/>
</dbReference>
<feature type="domain" description="Sugar-binding" evidence="6">
    <location>
        <begin position="100"/>
        <end position="348"/>
    </location>
</feature>
<evidence type="ECO:0000313" key="9">
    <source>
        <dbReference type="Proteomes" id="UP000005845"/>
    </source>
</evidence>
<evidence type="ECO:0000313" key="8">
    <source>
        <dbReference type="EMBL" id="GAB37246.1"/>
    </source>
</evidence>
<dbReference type="Proteomes" id="UP000005845">
    <property type="component" value="Unassembled WGS sequence"/>
</dbReference>
<feature type="region of interest" description="Disordered" evidence="5">
    <location>
        <begin position="1"/>
        <end position="38"/>
    </location>
</feature>
<dbReference type="Gene3D" id="3.40.50.1360">
    <property type="match status" value="1"/>
</dbReference>
<feature type="compositionally biased region" description="Low complexity" evidence="5">
    <location>
        <begin position="21"/>
        <end position="38"/>
    </location>
</feature>
<evidence type="ECO:0000259" key="6">
    <source>
        <dbReference type="Pfam" id="PF04198"/>
    </source>
</evidence>
<dbReference type="SUPFAM" id="SSF100950">
    <property type="entry name" value="NagB/RpiA/CoA transferase-like"/>
    <property type="match status" value="1"/>
</dbReference>
<reference evidence="8 9" key="1">
    <citation type="submission" date="2012-02" db="EMBL/GenBank/DDBJ databases">
        <title>Whole genome shotgun sequence of Gordonia sputi NBRC 100414.</title>
        <authorList>
            <person name="Yoshida I."/>
            <person name="Hosoyama A."/>
            <person name="Tsuchikane K."/>
            <person name="Katsumata H."/>
            <person name="Yamazaki S."/>
            <person name="Fujita N."/>
        </authorList>
    </citation>
    <scope>NUCLEOTIDE SEQUENCE [LARGE SCALE GENOMIC DNA]</scope>
    <source>
        <strain evidence="8 9">NBRC 100414</strain>
    </source>
</reference>
<dbReference type="RefSeq" id="WP_005201847.1">
    <property type="nucleotide sequence ID" value="NZ_BAFC01000004.1"/>
</dbReference>
<comment type="similarity">
    <text evidence="1">Belongs to the SorC transcriptional regulatory family.</text>
</comment>
<feature type="compositionally biased region" description="Polar residues" evidence="5">
    <location>
        <begin position="1"/>
        <end position="20"/>
    </location>
</feature>
<dbReference type="InterPro" id="IPR051054">
    <property type="entry name" value="SorC_transcr_regulators"/>
</dbReference>
<keyword evidence="4" id="KW-0804">Transcription</keyword>
<dbReference type="GO" id="GO:0003677">
    <property type="term" value="F:DNA binding"/>
    <property type="evidence" value="ECO:0007669"/>
    <property type="project" value="UniProtKB-KW"/>
</dbReference>
<protein>
    <submittedName>
        <fullName evidence="8">Putative SorC family transcriptional regulator</fullName>
    </submittedName>
</protein>
<evidence type="ECO:0000256" key="5">
    <source>
        <dbReference type="SAM" id="MobiDB-lite"/>
    </source>
</evidence>
<gene>
    <name evidence="8" type="ORF">GOSPT_004_00610</name>
</gene>
<dbReference type="InterPro" id="IPR037171">
    <property type="entry name" value="NagB/RpiA_transferase-like"/>
</dbReference>
<dbReference type="PANTHER" id="PTHR34294:SF1">
    <property type="entry name" value="TRANSCRIPTIONAL REGULATOR LSRR"/>
    <property type="match status" value="1"/>
</dbReference>
<dbReference type="Pfam" id="PF12802">
    <property type="entry name" value="MarR_2"/>
    <property type="match status" value="1"/>
</dbReference>
<evidence type="ECO:0000259" key="7">
    <source>
        <dbReference type="Pfam" id="PF12802"/>
    </source>
</evidence>
<keyword evidence="3" id="KW-0238">DNA-binding</keyword>
<dbReference type="GO" id="GO:0003700">
    <property type="term" value="F:DNA-binding transcription factor activity"/>
    <property type="evidence" value="ECO:0007669"/>
    <property type="project" value="InterPro"/>
</dbReference>
<dbReference type="GO" id="GO:0030246">
    <property type="term" value="F:carbohydrate binding"/>
    <property type="evidence" value="ECO:0007669"/>
    <property type="project" value="InterPro"/>
</dbReference>
<sequence>MLMATRNKTPAQTRAETATHSDAGTSSRSTSRATSDSGSDLRLLVRAATMYHLEGLTQAEIAARLGVSRPTAGRLVARARAQGLVQVTVSAPPHLSVSIHTDLERSVEQAFGLDEALVIDEVADGTTSGNAALGRAGASVLARRIQSTDTFGFTWGPEQVAVADAMSASASCQRVVQMDGSMTSVDYHTGVDHALARFSERLHAQPLRLVAPLYVDAETVTALNRDSILSQSLSAARGAHIMLFGVGSVSTSTTLFEGAYIDAIVLDELIELGAVGEIGGRFYDAAGEPVSSSLVERTVSVPLDAVRACPTSILVSGGVHRRESILGALRGGFATILVTDTETAEWLVMQEKGRQ</sequence>
<dbReference type="eggNOG" id="COG2390">
    <property type="taxonomic scope" value="Bacteria"/>
</dbReference>
<keyword evidence="2" id="KW-0805">Transcription regulation</keyword>
<feature type="domain" description="HTH marR-type" evidence="7">
    <location>
        <begin position="51"/>
        <end position="90"/>
    </location>
</feature>
<accession>H5TUT8</accession>
<evidence type="ECO:0000256" key="2">
    <source>
        <dbReference type="ARBA" id="ARBA00023015"/>
    </source>
</evidence>
<dbReference type="Pfam" id="PF04198">
    <property type="entry name" value="Sugar-bind"/>
    <property type="match status" value="1"/>
</dbReference>
<dbReference type="InterPro" id="IPR000835">
    <property type="entry name" value="HTH_MarR-typ"/>
</dbReference>
<evidence type="ECO:0000256" key="4">
    <source>
        <dbReference type="ARBA" id="ARBA00023163"/>
    </source>
</evidence>
<evidence type="ECO:0000256" key="1">
    <source>
        <dbReference type="ARBA" id="ARBA00010466"/>
    </source>
</evidence>
<proteinExistence type="inferred from homology"/>
<dbReference type="Gene3D" id="1.10.10.60">
    <property type="entry name" value="Homeodomain-like"/>
    <property type="match status" value="1"/>
</dbReference>
<keyword evidence="9" id="KW-1185">Reference proteome</keyword>
<dbReference type="PANTHER" id="PTHR34294">
    <property type="entry name" value="TRANSCRIPTIONAL REGULATOR-RELATED"/>
    <property type="match status" value="1"/>
</dbReference>
<comment type="caution">
    <text evidence="8">The sequence shown here is derived from an EMBL/GenBank/DDBJ whole genome shotgun (WGS) entry which is preliminary data.</text>
</comment>
<evidence type="ECO:0000256" key="3">
    <source>
        <dbReference type="ARBA" id="ARBA00023125"/>
    </source>
</evidence>
<dbReference type="AlphaFoldDB" id="H5TUT8"/>
<name>H5TUT8_9ACTN</name>
<organism evidence="8 9">
    <name type="scientific">Gordonia sputi NBRC 100414</name>
    <dbReference type="NCBI Taxonomy" id="1089453"/>
    <lineage>
        <taxon>Bacteria</taxon>
        <taxon>Bacillati</taxon>
        <taxon>Actinomycetota</taxon>
        <taxon>Actinomycetes</taxon>
        <taxon>Mycobacteriales</taxon>
        <taxon>Gordoniaceae</taxon>
        <taxon>Gordonia</taxon>
    </lineage>
</organism>
<dbReference type="EMBL" id="BAFC01000004">
    <property type="protein sequence ID" value="GAB37246.1"/>
    <property type="molecule type" value="Genomic_DNA"/>
</dbReference>